<feature type="compositionally biased region" description="Polar residues" evidence="1">
    <location>
        <begin position="342"/>
        <end position="415"/>
    </location>
</feature>
<gene>
    <name evidence="2" type="ORF">GZ77_13765</name>
</gene>
<dbReference type="RefSeq" id="WP_034876256.1">
    <property type="nucleotide sequence ID" value="NZ_JOKG01000003.1"/>
</dbReference>
<feature type="region of interest" description="Disordered" evidence="1">
    <location>
        <begin position="1113"/>
        <end position="1169"/>
    </location>
</feature>
<dbReference type="AlphaFoldDB" id="A0A081N4R6"/>
<feature type="compositionally biased region" description="Basic residues" evidence="1">
    <location>
        <begin position="432"/>
        <end position="441"/>
    </location>
</feature>
<comment type="caution">
    <text evidence="2">The sequence shown here is derived from an EMBL/GenBank/DDBJ whole genome shotgun (WGS) entry which is preliminary data.</text>
</comment>
<dbReference type="EMBL" id="JOKG01000003">
    <property type="protein sequence ID" value="KEQ13439.1"/>
    <property type="molecule type" value="Genomic_DNA"/>
</dbReference>
<feature type="compositionally biased region" description="Basic and acidic residues" evidence="1">
    <location>
        <begin position="416"/>
        <end position="431"/>
    </location>
</feature>
<reference evidence="2 3" key="1">
    <citation type="submission" date="2014-06" db="EMBL/GenBank/DDBJ databases">
        <title>Whole Genome Sequences of Three Symbiotic Endozoicomonas Bacteria.</title>
        <authorList>
            <person name="Neave M.J."/>
            <person name="Apprill A."/>
            <person name="Voolstra C.R."/>
        </authorList>
    </citation>
    <scope>NUCLEOTIDE SEQUENCE [LARGE SCALE GENOMIC DNA]</scope>
    <source>
        <strain evidence="2 3">LMG 24815</strain>
    </source>
</reference>
<evidence type="ECO:0000256" key="1">
    <source>
        <dbReference type="SAM" id="MobiDB-lite"/>
    </source>
</evidence>
<name>A0A081N4R6_9GAMM</name>
<proteinExistence type="predicted"/>
<organism evidence="2 3">
    <name type="scientific">Endozoicomonas montiporae</name>
    <dbReference type="NCBI Taxonomy" id="1027273"/>
    <lineage>
        <taxon>Bacteria</taxon>
        <taxon>Pseudomonadati</taxon>
        <taxon>Pseudomonadota</taxon>
        <taxon>Gammaproteobacteria</taxon>
        <taxon>Oceanospirillales</taxon>
        <taxon>Endozoicomonadaceae</taxon>
        <taxon>Endozoicomonas</taxon>
    </lineage>
</organism>
<keyword evidence="3" id="KW-1185">Reference proteome</keyword>
<sequence>MNKITITKLLMRGLLTVTIFCQHLKAAKSGISYFQARTVCSGELPVDRKHNAQRKVSNMRIYHWLLSMMLFLNTNLSAYPVSHVVNCGIELYHYQKQIKCPKNSFITFDSRGSQHILQVPVLGMYRSFLIRKHQNGRFTLRVDEFGAFLLPEEMQELSYAQGFPESREVARQNIPDYRHSHESGNPTRTVDPRLRGDDEGMNLSAASLTPVGAYNSGMFLQTQYPWPFPLLFYSTGSLNVSGYPTMQTVQQGQGPQNYYNYGVPLPPQNGLTTNGFQEEEKGSLKDAETQTPTAPDTSDKEIQTPTATDTSDQETQTPTAPDTSDQETQTPTATDTSDKEIQTPTATDTSDQEIQTPTAKDTSDQETQTPTAPDTSDQEIQTSIVTDISDQETQTSIVTDISNRNPLEETTSVVSNRDEQHRQTVENDGRTNKKKKKKKNKKGGETSGLADHDPKHPISQPQAKAGSSQTGSTPPKMTLTSFTQSLNKKKMNYAKQRRNQPPDSKEEWWLEELISQRKILLERPEIYANPDEIAKHLKDELEKHIKNLAREGITSIKTKVKARLKESHNWVDNKEKFLQSPEKTENMRQSTVAKNDISSNYEKMAMAVMMSEPVSVAKKFNSYLEQWLRLVLIEHPTLMESGSPAFLFPDPEIITPEFTAVESMLENTLNNTDDESNFIFLVDLFKIFEKMNSVAWKKALLDQKFDFVGSPQSIFRFVWAYLLVLMSNDDELNKHFIKLMPGNYNELINSYIEHPETSNEQRQWLTFNLCSILNIWYIRLTSVAGLFEIRPFDGEEKVINLHEQLPFCRTIVQPVLKDEPSDDEEPSDQNPTDVLKPVSVLGRFIAQWKFSDYLVEELIKYWQVEQESLNLVFRYSLLPTLLQDLGNIAHPPVVDSNTIPREKVEGYLKRNKFHYIAFSNLFELLKSVQWNALSSREEPSQMAGAGAGNVTRTYDADSFLQKLLREENDNGIQFLKGIINGIGQDPDTITVDSLVKEIDKIRDFFYTQTFIFSDSMLVYLNQLSIFVNQKILFIHTKFTLHTLTSVATLISPSPNESDSGFSSFDELESYIDSNSSVIIIMNERLLGNNFRWLLLYRQGTPPPVLRLYRREEDRANSDGNDPDSDSADAGQSPSAGGNNSTTEPYDDNNDRQPHPIGQNGAAFIPTVSK</sequence>
<evidence type="ECO:0000313" key="3">
    <source>
        <dbReference type="Proteomes" id="UP000028006"/>
    </source>
</evidence>
<feature type="compositionally biased region" description="Polar residues" evidence="1">
    <location>
        <begin position="459"/>
        <end position="479"/>
    </location>
</feature>
<feature type="compositionally biased region" description="Polar residues" evidence="1">
    <location>
        <begin position="303"/>
        <end position="335"/>
    </location>
</feature>
<feature type="compositionally biased region" description="Basic and acidic residues" evidence="1">
    <location>
        <begin position="278"/>
        <end position="288"/>
    </location>
</feature>
<protein>
    <submittedName>
        <fullName evidence="2">Uncharacterized protein</fullName>
    </submittedName>
</protein>
<feature type="region of interest" description="Disordered" evidence="1">
    <location>
        <begin position="261"/>
        <end position="479"/>
    </location>
</feature>
<feature type="compositionally biased region" description="Polar residues" evidence="1">
    <location>
        <begin position="1129"/>
        <end position="1143"/>
    </location>
</feature>
<evidence type="ECO:0000313" key="2">
    <source>
        <dbReference type="EMBL" id="KEQ13439.1"/>
    </source>
</evidence>
<accession>A0A081N4R6</accession>
<dbReference type="Proteomes" id="UP000028006">
    <property type="component" value="Unassembled WGS sequence"/>
</dbReference>